<keyword evidence="5 9" id="KW-1133">Transmembrane helix</keyword>
<dbReference type="PANTHER" id="PTHR43099:SF5">
    <property type="entry name" value="HLYC_CORC FAMILY TRANSPORTER"/>
    <property type="match status" value="1"/>
</dbReference>
<reference evidence="13" key="1">
    <citation type="submission" date="2022-10" db="EMBL/GenBank/DDBJ databases">
        <title>Chryseobacterium babae sp. nov. isolated from the gut of the beetle Oryctes rhinoceros, and Chryseobacterium kimseyorum sp. nov., isolated from a stick insect rearing cage.</title>
        <authorList>
            <person name="Shelomi M."/>
            <person name="Han C.-J."/>
            <person name="Chen W.-M."/>
            <person name="Chen H.-K."/>
            <person name="Liaw S.-J."/>
            <person name="Muhle E."/>
            <person name="Clermont D."/>
        </authorList>
    </citation>
    <scope>NUCLEOTIDE SEQUENCE</scope>
    <source>
        <strain evidence="13">09-1422</strain>
    </source>
</reference>
<feature type="transmembrane region" description="Helical" evidence="10">
    <location>
        <begin position="55"/>
        <end position="75"/>
    </location>
</feature>
<dbReference type="SMART" id="SM01091">
    <property type="entry name" value="CorC_HlyC"/>
    <property type="match status" value="1"/>
</dbReference>
<evidence type="ECO:0000256" key="9">
    <source>
        <dbReference type="PROSITE-ProRule" id="PRU01193"/>
    </source>
</evidence>
<dbReference type="InterPro" id="IPR000644">
    <property type="entry name" value="CBS_dom"/>
</dbReference>
<keyword evidence="3 9" id="KW-0812">Transmembrane</keyword>
<dbReference type="Pfam" id="PF03471">
    <property type="entry name" value="CorC_HlyC"/>
    <property type="match status" value="1"/>
</dbReference>
<dbReference type="InterPro" id="IPR005170">
    <property type="entry name" value="Transptr-assoc_dom"/>
</dbReference>
<evidence type="ECO:0000256" key="4">
    <source>
        <dbReference type="ARBA" id="ARBA00022737"/>
    </source>
</evidence>
<feature type="domain" description="CNNM transmembrane" evidence="12">
    <location>
        <begin position="1"/>
        <end position="196"/>
    </location>
</feature>
<evidence type="ECO:0000313" key="13">
    <source>
        <dbReference type="EMBL" id="MCW3169611.1"/>
    </source>
</evidence>
<comment type="caution">
    <text evidence="13">The sequence shown here is derived from an EMBL/GenBank/DDBJ whole genome shotgun (WGS) entry which is preliminary data.</text>
</comment>
<feature type="domain" description="CBS" evidence="11">
    <location>
        <begin position="278"/>
        <end position="338"/>
    </location>
</feature>
<keyword evidence="4" id="KW-0677">Repeat</keyword>
<dbReference type="Pfam" id="PF01595">
    <property type="entry name" value="CNNM"/>
    <property type="match status" value="1"/>
</dbReference>
<comment type="subcellular location">
    <subcellularLocation>
        <location evidence="1">Cell membrane</location>
        <topology evidence="1">Multi-pass membrane protein</topology>
    </subcellularLocation>
</comment>
<evidence type="ECO:0000256" key="1">
    <source>
        <dbReference type="ARBA" id="ARBA00004651"/>
    </source>
</evidence>
<evidence type="ECO:0000256" key="5">
    <source>
        <dbReference type="ARBA" id="ARBA00022989"/>
    </source>
</evidence>
<dbReference type="PROSITE" id="PS51371">
    <property type="entry name" value="CBS"/>
    <property type="match status" value="1"/>
</dbReference>
<dbReference type="InterPro" id="IPR051676">
    <property type="entry name" value="UPF0053_domain"/>
</dbReference>
<dbReference type="Pfam" id="PF00571">
    <property type="entry name" value="CBS"/>
    <property type="match status" value="1"/>
</dbReference>
<dbReference type="Proteomes" id="UP001163731">
    <property type="component" value="Unassembled WGS sequence"/>
</dbReference>
<accession>A0ABT3I0N7</accession>
<evidence type="ECO:0000313" key="14">
    <source>
        <dbReference type="Proteomes" id="UP001163731"/>
    </source>
</evidence>
<dbReference type="SUPFAM" id="SSF54631">
    <property type="entry name" value="CBS-domain pair"/>
    <property type="match status" value="1"/>
</dbReference>
<name>A0ABT3I0N7_9FLAO</name>
<keyword evidence="7 9" id="KW-0472">Membrane</keyword>
<evidence type="ECO:0000259" key="12">
    <source>
        <dbReference type="PROSITE" id="PS51846"/>
    </source>
</evidence>
<dbReference type="InterPro" id="IPR044751">
    <property type="entry name" value="Ion_transp-like_CBS"/>
</dbReference>
<dbReference type="Gene3D" id="3.30.465.10">
    <property type="match status" value="1"/>
</dbReference>
<evidence type="ECO:0000256" key="7">
    <source>
        <dbReference type="ARBA" id="ARBA00023136"/>
    </source>
</evidence>
<dbReference type="InterPro" id="IPR036318">
    <property type="entry name" value="FAD-bd_PCMH-like_sf"/>
</dbReference>
<dbReference type="CDD" id="cd04590">
    <property type="entry name" value="CBS_pair_CorC_HlyC_assoc"/>
    <property type="match status" value="1"/>
</dbReference>
<evidence type="ECO:0000256" key="6">
    <source>
        <dbReference type="ARBA" id="ARBA00023122"/>
    </source>
</evidence>
<keyword evidence="6 8" id="KW-0129">CBS domain</keyword>
<sequence length="433" mass="48627">MEIFIIAVLILLNGVFSMSEMALVSSRKFKLNSIKKKGNSNAKTAIKLSENPNKFLSTVQIGITLIGILLGIYSGDKLTANFAKYISQFETFSEYSKGIASVLIVALITFLSIVFGELIPKRLGLKFPERISIFIAKPMYFLSTLASPFVWLLTITNEGILKLFGIKNDKKETVTEEEIKSIIKEGSDGGIIEEKEHDILKNAFALGDRKVNSLATHRSKMISLDIDDDYETIKTKIKSCSYSTYPVTEGNNLDHIIGIVKMKDLFDFSHQNFSLKDHLKKAVFVSENSFIYPLLESFQNNRSHIAVVIDEYGTTKGLITLNDILDDLIGNIPDGTDVEPEIIKRNESSWLIDGKCSIYDFKKYFNIEIDQEVEKKFVSVSGLFFHDSDDMPKTGDTVKIGNLLLEIVDKDGNRVDKILASKILNIDETILNE</sequence>
<dbReference type="RefSeq" id="WP_264750797.1">
    <property type="nucleotide sequence ID" value="NZ_JAPDHW010000009.1"/>
</dbReference>
<dbReference type="InterPro" id="IPR002550">
    <property type="entry name" value="CNNM"/>
</dbReference>
<keyword evidence="2" id="KW-1003">Cell membrane</keyword>
<feature type="transmembrane region" description="Helical" evidence="10">
    <location>
        <begin position="95"/>
        <end position="119"/>
    </location>
</feature>
<proteinExistence type="predicted"/>
<organism evidence="13 14">
    <name type="scientific">Chryseobacterium kimseyorum</name>
    <dbReference type="NCBI Taxonomy" id="2984028"/>
    <lineage>
        <taxon>Bacteria</taxon>
        <taxon>Pseudomonadati</taxon>
        <taxon>Bacteroidota</taxon>
        <taxon>Flavobacteriia</taxon>
        <taxon>Flavobacteriales</taxon>
        <taxon>Weeksellaceae</taxon>
        <taxon>Chryseobacterium group</taxon>
        <taxon>Chryseobacterium</taxon>
    </lineage>
</organism>
<dbReference type="InterPro" id="IPR016169">
    <property type="entry name" value="FAD-bd_PCMH_sub2"/>
</dbReference>
<protein>
    <submittedName>
        <fullName evidence="13">Hemolysin family protein</fullName>
    </submittedName>
</protein>
<feature type="transmembrane region" description="Helical" evidence="10">
    <location>
        <begin position="131"/>
        <end position="153"/>
    </location>
</feature>
<gene>
    <name evidence="13" type="ORF">OMO38_13880</name>
</gene>
<dbReference type="InterPro" id="IPR046342">
    <property type="entry name" value="CBS_dom_sf"/>
</dbReference>
<evidence type="ECO:0000256" key="3">
    <source>
        <dbReference type="ARBA" id="ARBA00022692"/>
    </source>
</evidence>
<evidence type="ECO:0000256" key="8">
    <source>
        <dbReference type="PROSITE-ProRule" id="PRU00703"/>
    </source>
</evidence>
<dbReference type="PROSITE" id="PS51846">
    <property type="entry name" value="CNNM"/>
    <property type="match status" value="1"/>
</dbReference>
<dbReference type="PANTHER" id="PTHR43099">
    <property type="entry name" value="UPF0053 PROTEIN YRKA"/>
    <property type="match status" value="1"/>
</dbReference>
<evidence type="ECO:0000256" key="10">
    <source>
        <dbReference type="SAM" id="Phobius"/>
    </source>
</evidence>
<keyword evidence="14" id="KW-1185">Reference proteome</keyword>
<evidence type="ECO:0000256" key="2">
    <source>
        <dbReference type="ARBA" id="ARBA00022475"/>
    </source>
</evidence>
<feature type="transmembrane region" description="Helical" evidence="10">
    <location>
        <begin position="6"/>
        <end position="26"/>
    </location>
</feature>
<dbReference type="Gene3D" id="3.10.580.10">
    <property type="entry name" value="CBS-domain"/>
    <property type="match status" value="1"/>
</dbReference>
<dbReference type="EMBL" id="JAPDHW010000009">
    <property type="protein sequence ID" value="MCW3169611.1"/>
    <property type="molecule type" value="Genomic_DNA"/>
</dbReference>
<evidence type="ECO:0000259" key="11">
    <source>
        <dbReference type="PROSITE" id="PS51371"/>
    </source>
</evidence>
<dbReference type="SUPFAM" id="SSF56176">
    <property type="entry name" value="FAD-binding/transporter-associated domain-like"/>
    <property type="match status" value="1"/>
</dbReference>